<feature type="region of interest" description="Disordered" evidence="5">
    <location>
        <begin position="8"/>
        <end position="29"/>
    </location>
</feature>
<dbReference type="PANTHER" id="PTHR11785:SF340">
    <property type="entry name" value="AROMATIC-PREFERRING AMINO ACID TRANSPORTER"/>
    <property type="match status" value="1"/>
</dbReference>
<evidence type="ECO:0000313" key="8">
    <source>
        <dbReference type="Proteomes" id="UP000694726"/>
    </source>
</evidence>
<feature type="transmembrane region" description="Helical" evidence="6">
    <location>
        <begin position="73"/>
        <end position="94"/>
    </location>
</feature>
<dbReference type="Ensembl" id="ENSSSCT00030095271.1">
    <property type="protein sequence ID" value="ENSSSCP00030043902.1"/>
    <property type="gene ID" value="ENSSSCG00030068120.1"/>
</dbReference>
<dbReference type="Proteomes" id="UP000694727">
    <property type="component" value="Unplaced"/>
</dbReference>
<dbReference type="Proteomes" id="UP000694725">
    <property type="component" value="Unplaced"/>
</dbReference>
<dbReference type="Ensembl" id="ENSSSCT00045030885.1">
    <property type="protein sequence ID" value="ENSSSCP00045021418.1"/>
    <property type="gene ID" value="ENSSSCG00045018121.1"/>
</dbReference>
<protein>
    <submittedName>
        <fullName evidence="7">Uncharacterized protein</fullName>
    </submittedName>
</protein>
<dbReference type="Ensembl" id="ENSSSCT00055024620.1">
    <property type="protein sequence ID" value="ENSSSCP00055019531.1"/>
    <property type="gene ID" value="ENSSSCG00055012496.1"/>
</dbReference>
<dbReference type="GO" id="GO:0022857">
    <property type="term" value="F:transmembrane transporter activity"/>
    <property type="evidence" value="ECO:0007669"/>
    <property type="project" value="InterPro"/>
</dbReference>
<dbReference type="Ensembl" id="ENSSSCT00015044105.1">
    <property type="protein sequence ID" value="ENSSSCP00015017443.1"/>
    <property type="gene ID" value="ENSSSCG00015033260.1"/>
</dbReference>
<evidence type="ECO:0000256" key="6">
    <source>
        <dbReference type="SAM" id="Phobius"/>
    </source>
</evidence>
<accession>A0A8D0NHY5</accession>
<reference evidence="7" key="1">
    <citation type="submission" date="2025-05" db="UniProtKB">
        <authorList>
            <consortium name="Ensembl"/>
        </authorList>
    </citation>
    <scope>IDENTIFICATION</scope>
</reference>
<dbReference type="Ensembl" id="ENSSSCT00025015939.1">
    <property type="protein sequence ID" value="ENSSSCP00025006315.1"/>
    <property type="gene ID" value="ENSSSCG00025012055.1"/>
</dbReference>
<dbReference type="Proteomes" id="UP000694728">
    <property type="component" value="Unplaced"/>
</dbReference>
<dbReference type="Ensembl" id="ENSSSCT00040013381.1">
    <property type="protein sequence ID" value="ENSSSCP00040005081.1"/>
    <property type="gene ID" value="ENSSSCG00040010299.1"/>
</dbReference>
<dbReference type="GO" id="GO:0016020">
    <property type="term" value="C:membrane"/>
    <property type="evidence" value="ECO:0007669"/>
    <property type="project" value="UniProtKB-SubCell"/>
</dbReference>
<dbReference type="Ensembl" id="ENSSSCT00060041395.1">
    <property type="protein sequence ID" value="ENSSSCP00060017553.1"/>
    <property type="gene ID" value="ENSSSCG00060030642.1"/>
</dbReference>
<keyword evidence="3 6" id="KW-1133">Transmembrane helix</keyword>
<name>A0A8D0NHY5_PIG</name>
<dbReference type="InterPro" id="IPR002293">
    <property type="entry name" value="AA/rel_permease1"/>
</dbReference>
<keyword evidence="2 6" id="KW-0812">Transmembrane</keyword>
<evidence type="ECO:0000256" key="5">
    <source>
        <dbReference type="SAM" id="MobiDB-lite"/>
    </source>
</evidence>
<dbReference type="Proteomes" id="UP000694720">
    <property type="component" value="Unplaced"/>
</dbReference>
<evidence type="ECO:0000256" key="1">
    <source>
        <dbReference type="ARBA" id="ARBA00004141"/>
    </source>
</evidence>
<evidence type="ECO:0000313" key="7">
    <source>
        <dbReference type="Ensembl" id="ENSSSCP00015017443.1"/>
    </source>
</evidence>
<dbReference type="AlphaFoldDB" id="A0A8D0NHY5"/>
<dbReference type="Pfam" id="PF13520">
    <property type="entry name" value="AA_permease_2"/>
    <property type="match status" value="1"/>
</dbReference>
<dbReference type="Proteomes" id="UP000694723">
    <property type="component" value="Unplaced"/>
</dbReference>
<organism evidence="7 8">
    <name type="scientific">Sus scrofa</name>
    <name type="common">Pig</name>
    <dbReference type="NCBI Taxonomy" id="9823"/>
    <lineage>
        <taxon>Eukaryota</taxon>
        <taxon>Metazoa</taxon>
        <taxon>Chordata</taxon>
        <taxon>Craniata</taxon>
        <taxon>Vertebrata</taxon>
        <taxon>Euteleostomi</taxon>
        <taxon>Mammalia</taxon>
        <taxon>Eutheria</taxon>
        <taxon>Laurasiatheria</taxon>
        <taxon>Artiodactyla</taxon>
        <taxon>Suina</taxon>
        <taxon>Suidae</taxon>
        <taxon>Sus</taxon>
    </lineage>
</organism>
<evidence type="ECO:0000256" key="3">
    <source>
        <dbReference type="ARBA" id="ARBA00022989"/>
    </source>
</evidence>
<dbReference type="Proteomes" id="UP000694724">
    <property type="component" value="Unplaced"/>
</dbReference>
<dbReference type="Gene3D" id="1.20.1740.10">
    <property type="entry name" value="Amino acid/polyamine transporter I"/>
    <property type="match status" value="1"/>
</dbReference>
<proteinExistence type="predicted"/>
<sequence>CLRYRDYWSPEMESSQQRDGGEGVARQEPAGGGLRLRRDMGLWSAVSLIAGCMIGSGIFMSPQGVLVYMGSPGASLVVWAVCGLLTTLGALCYAELGTLVPESGGEYAYILRTFGSLPLHDAGEKKQPALPGSPCL</sequence>
<dbReference type="Proteomes" id="UP000694726">
    <property type="component" value="Unplaced"/>
</dbReference>
<dbReference type="Proteomes" id="UP000694570">
    <property type="component" value="Unplaced"/>
</dbReference>
<keyword evidence="4 6" id="KW-0472">Membrane</keyword>
<feature type="transmembrane region" description="Helical" evidence="6">
    <location>
        <begin position="42"/>
        <end position="61"/>
    </location>
</feature>
<dbReference type="Ensembl" id="ENSSSCT00065002938.1">
    <property type="protein sequence ID" value="ENSSSCP00065000992.1"/>
    <property type="gene ID" value="ENSSSCG00065002362.1"/>
</dbReference>
<dbReference type="Ensembl" id="ENSSSCT00035034948.1">
    <property type="protein sequence ID" value="ENSSSCP00035013853.1"/>
    <property type="gene ID" value="ENSSSCG00035026489.1"/>
</dbReference>
<dbReference type="Proteomes" id="UP000694722">
    <property type="component" value="Unplaced"/>
</dbReference>
<dbReference type="PANTHER" id="PTHR11785">
    <property type="entry name" value="AMINO ACID TRANSPORTER"/>
    <property type="match status" value="1"/>
</dbReference>
<evidence type="ECO:0000256" key="4">
    <source>
        <dbReference type="ARBA" id="ARBA00023136"/>
    </source>
</evidence>
<comment type="subcellular location">
    <subcellularLocation>
        <location evidence="1">Membrane</location>
        <topology evidence="1">Multi-pass membrane protein</topology>
    </subcellularLocation>
</comment>
<dbReference type="InterPro" id="IPR050598">
    <property type="entry name" value="AminoAcid_Transporter"/>
</dbReference>
<evidence type="ECO:0000256" key="2">
    <source>
        <dbReference type="ARBA" id="ARBA00022692"/>
    </source>
</evidence>